<keyword evidence="1" id="KW-0175">Coiled coil</keyword>
<evidence type="ECO:0000256" key="1">
    <source>
        <dbReference type="SAM" id="Coils"/>
    </source>
</evidence>
<name>A0ABN9RQP9_9DINO</name>
<sequence>ELMAINTINDAGRWSGAASAPFDAFLKKLGADGTEHVRLLGTMTDESVAFYLNEASQEGDNVIIPPIQVKAIQLAHRATQLACGLVKPMKEQQQAADQARQQQQAAAERGLSDALAVAQAAATAAQAAQAAASSHATAPQAKPGGAEFETVINQTWKGSIQPLGPEEVKDHFANYRAVFGDKDPPAGEECNPIQLGGLKSILAGSGAPYLDFGVWGPNHHRLLRRIRFSGARFGAGGVLETVELLGPANLHSWEESYRLVITGMVGFKAVDLGNLLNYGKKIKEFFDLYGQECWALIYQADVRARLEEMERLRRTQEEKYARVTARGEPNTTKYDPDRPWNSVWAAMVDHDKFWSKEIERPCQLYLSRISPMHSFVDGDAPVGGTPGASVAPRGGGGEARQAKRPAGQARGSEGRKVKPRFDKSHRVVEGCFTHNRRDIRLCADFQKGQCTQVGPGGRCARDPRAAHQCAKCLDQRHGAFHPKGPVPNDALMQSAQRPRVLVLSGDADSLGARLDELGCCADTRRVSNNGGVHDIREDIVFEGVLEEIRCGTFAAVHLEPPRTTFDVSVPGPRAEGRGGARKRLRGCGPPEIYGLRGLTPQEKDGVRGDTLLAIRSFDIGRLCSALGIPWGLRSPAQPPGSPSMFALPEAESLMELAGVGDVTIGVGPQLSSILRGSVPAAGFPSAVASVEELHQRLAEDPKQRRRAEDEQPLGGLRNAADAVAKINGHCRLGPLLRQYFDKFLDRRPDVEHDILLAVSQQASGGAAADHRGPCPSSVDTARRGLQRILQAESGCEIDTGVYSTCIRGHLLHRWAKVAGDPGADAARWLWEGAPAGLEADTAAVDKIFPRPEAPLCPGMPRDTYLPPEEFENYASFDRDAEAAEEVKEFVSKGYLHECDTLQQLREYLGAEPVISRFAVRVRERHGKIKRRLILDLRQSGVTSCTRQTHRVPLPRGSDAVRDVLTHMAAGMAQDGRAGGEDIEFSILDFVDAFWNIPLLFEERRHFVGRVGHQYLVYQRAAQGSRNGPLAWAGVASLLVRCTQSLFMQPAADVPRAGPTARLQLYVDVNWIGCKFTISSDAVVVTISKEKCDELQSMVVDYLGRNVLPIKELRSFIGLASHFASVIWVWRPFLSELWAALKLGQEEQCGDAPKNCIWTKMVRHTLCWLLAFMRRVAGSMNIVYRADAFLNRGPKLRIVGNASPWGMGAFLMIDGRILEWYATPIGGAEAAILGHAVGSHLGQQTWETLNLLIGLRTWKSHWQQARVTVEVRSDNASALTMVGSLRGRGAATNLLARELALDLGGASFKPDFCVHSPGVACKIVGALSRKYEPGVAPSRKNDFFHALDNAAAQAAMGEGAPTSVREPA</sequence>
<feature type="region of interest" description="Disordered" evidence="2">
    <location>
        <begin position="377"/>
        <end position="420"/>
    </location>
</feature>
<evidence type="ECO:0000256" key="2">
    <source>
        <dbReference type="SAM" id="MobiDB-lite"/>
    </source>
</evidence>
<protein>
    <recommendedName>
        <fullName evidence="5">Reverse transcriptase domain-containing protein</fullName>
    </recommendedName>
</protein>
<reference evidence="3" key="1">
    <citation type="submission" date="2023-10" db="EMBL/GenBank/DDBJ databases">
        <authorList>
            <person name="Chen Y."/>
            <person name="Shah S."/>
            <person name="Dougan E. K."/>
            <person name="Thang M."/>
            <person name="Chan C."/>
        </authorList>
    </citation>
    <scope>NUCLEOTIDE SEQUENCE [LARGE SCALE GENOMIC DNA]</scope>
</reference>
<dbReference type="EMBL" id="CAUYUJ010007658">
    <property type="protein sequence ID" value="CAK0821560.1"/>
    <property type="molecule type" value="Genomic_DNA"/>
</dbReference>
<organism evidence="3 4">
    <name type="scientific">Prorocentrum cordatum</name>
    <dbReference type="NCBI Taxonomy" id="2364126"/>
    <lineage>
        <taxon>Eukaryota</taxon>
        <taxon>Sar</taxon>
        <taxon>Alveolata</taxon>
        <taxon>Dinophyceae</taxon>
        <taxon>Prorocentrales</taxon>
        <taxon>Prorocentraceae</taxon>
        <taxon>Prorocentrum</taxon>
    </lineage>
</organism>
<evidence type="ECO:0008006" key="5">
    <source>
        <dbReference type="Google" id="ProtNLM"/>
    </source>
</evidence>
<keyword evidence="4" id="KW-1185">Reference proteome</keyword>
<feature type="non-terminal residue" evidence="3">
    <location>
        <position position="1"/>
    </location>
</feature>
<comment type="caution">
    <text evidence="3">The sequence shown here is derived from an EMBL/GenBank/DDBJ whole genome shotgun (WGS) entry which is preliminary data.</text>
</comment>
<accession>A0ABN9RQP9</accession>
<dbReference type="SUPFAM" id="SSF56672">
    <property type="entry name" value="DNA/RNA polymerases"/>
    <property type="match status" value="1"/>
</dbReference>
<gene>
    <name evidence="3" type="ORF">PCOR1329_LOCUS22800</name>
</gene>
<dbReference type="InterPro" id="IPR043502">
    <property type="entry name" value="DNA/RNA_pol_sf"/>
</dbReference>
<proteinExistence type="predicted"/>
<dbReference type="Proteomes" id="UP001189429">
    <property type="component" value="Unassembled WGS sequence"/>
</dbReference>
<feature type="coiled-coil region" evidence="1">
    <location>
        <begin position="299"/>
        <end position="326"/>
    </location>
</feature>
<evidence type="ECO:0000313" key="4">
    <source>
        <dbReference type="Proteomes" id="UP001189429"/>
    </source>
</evidence>
<evidence type="ECO:0000313" key="3">
    <source>
        <dbReference type="EMBL" id="CAK0821560.1"/>
    </source>
</evidence>